<name>A0ABR3RAB8_9PLEO</name>
<dbReference type="InterPro" id="IPR050529">
    <property type="entry name" value="CYP450_sterol_14alpha_dmase"/>
</dbReference>
<evidence type="ECO:0000256" key="1">
    <source>
        <dbReference type="ARBA" id="ARBA00001971"/>
    </source>
</evidence>
<keyword evidence="5 6" id="KW-0408">Iron</keyword>
<dbReference type="SUPFAM" id="SSF48264">
    <property type="entry name" value="Cytochrome P450"/>
    <property type="match status" value="1"/>
</dbReference>
<evidence type="ECO:0000256" key="2">
    <source>
        <dbReference type="ARBA" id="ARBA00010617"/>
    </source>
</evidence>
<keyword evidence="8" id="KW-1185">Reference proteome</keyword>
<organism evidence="7 8">
    <name type="scientific">Paraconiothyrium brasiliense</name>
    <dbReference type="NCBI Taxonomy" id="300254"/>
    <lineage>
        <taxon>Eukaryota</taxon>
        <taxon>Fungi</taxon>
        <taxon>Dikarya</taxon>
        <taxon>Ascomycota</taxon>
        <taxon>Pezizomycotina</taxon>
        <taxon>Dothideomycetes</taxon>
        <taxon>Pleosporomycetidae</taxon>
        <taxon>Pleosporales</taxon>
        <taxon>Massarineae</taxon>
        <taxon>Didymosphaeriaceae</taxon>
        <taxon>Paraconiothyrium</taxon>
    </lineage>
</organism>
<dbReference type="Gene3D" id="1.10.630.10">
    <property type="entry name" value="Cytochrome P450"/>
    <property type="match status" value="1"/>
</dbReference>
<dbReference type="PROSITE" id="PS00086">
    <property type="entry name" value="CYTOCHROME_P450"/>
    <property type="match status" value="1"/>
</dbReference>
<gene>
    <name evidence="7" type="ORF">SLS60_006292</name>
</gene>
<evidence type="ECO:0000256" key="3">
    <source>
        <dbReference type="ARBA" id="ARBA00022617"/>
    </source>
</evidence>
<protein>
    <recommendedName>
        <fullName evidence="9">Cytochrome P450</fullName>
    </recommendedName>
</protein>
<evidence type="ECO:0000256" key="5">
    <source>
        <dbReference type="ARBA" id="ARBA00023004"/>
    </source>
</evidence>
<proteinExistence type="inferred from homology"/>
<dbReference type="InterPro" id="IPR002403">
    <property type="entry name" value="Cyt_P450_E_grp-IV"/>
</dbReference>
<evidence type="ECO:0000256" key="6">
    <source>
        <dbReference type="RuleBase" id="RU000461"/>
    </source>
</evidence>
<dbReference type="InterPro" id="IPR036396">
    <property type="entry name" value="Cyt_P450_sf"/>
</dbReference>
<evidence type="ECO:0000256" key="4">
    <source>
        <dbReference type="ARBA" id="ARBA00022723"/>
    </source>
</evidence>
<comment type="caution">
    <text evidence="7">The sequence shown here is derived from an EMBL/GenBank/DDBJ whole genome shotgun (WGS) entry which is preliminary data.</text>
</comment>
<keyword evidence="6" id="KW-0560">Oxidoreductase</keyword>
<evidence type="ECO:0008006" key="9">
    <source>
        <dbReference type="Google" id="ProtNLM"/>
    </source>
</evidence>
<dbReference type="Pfam" id="PF00067">
    <property type="entry name" value="p450"/>
    <property type="match status" value="1"/>
</dbReference>
<dbReference type="PANTHER" id="PTHR24304:SF2">
    <property type="entry name" value="24-HYDROXYCHOLESTEROL 7-ALPHA-HYDROXYLASE"/>
    <property type="match status" value="1"/>
</dbReference>
<dbReference type="Proteomes" id="UP001521785">
    <property type="component" value="Unassembled WGS sequence"/>
</dbReference>
<dbReference type="PANTHER" id="PTHR24304">
    <property type="entry name" value="CYTOCHROME P450 FAMILY 7"/>
    <property type="match status" value="1"/>
</dbReference>
<evidence type="ECO:0000313" key="8">
    <source>
        <dbReference type="Proteomes" id="UP001521785"/>
    </source>
</evidence>
<comment type="cofactor">
    <cofactor evidence="1">
        <name>heme</name>
        <dbReference type="ChEBI" id="CHEBI:30413"/>
    </cofactor>
</comment>
<keyword evidence="6" id="KW-0503">Monooxygenase</keyword>
<comment type="similarity">
    <text evidence="2 6">Belongs to the cytochrome P450 family.</text>
</comment>
<accession>A0ABR3RAB8</accession>
<keyword evidence="4 6" id="KW-0479">Metal-binding</keyword>
<dbReference type="InterPro" id="IPR001128">
    <property type="entry name" value="Cyt_P450"/>
</dbReference>
<sequence length="398" mass="45357">MLEFGSAQWGVDRILGPPVTRRGGRQGKSVAEVAHYLQVQQTSKVDLTCLGDYIARFFHHDLTHSTRENTKFYVKNGNKLAISLKAWTQQIFIRAGQDAYFGPKLDELSPDLPLDLIRFDELSWQVFYHYPLALRKEGTSLANKIRTALKHYFELPKSQRLAKAWFVEALEDECRGVGLDTEEVASQMLFLYWGINTNISKMGYWMIAHALFRPHLVDLIRNETALAFENSDIPDGEYISNVQKCPKLNAFWLECLRLASSSTALRYVTEDTIIGDKILREGHTILMSARQLHLNTSSNAFGDDAAIFEDERFLKNTHLERNLNFRPFGGGKTLCPGRHLAKYMALTFVAQVFRKFDVTLAKDQPFPAYEEDKPTIGILSGKEDLLISLRARDGRQGM</sequence>
<keyword evidence="3 6" id="KW-0349">Heme</keyword>
<evidence type="ECO:0000313" key="7">
    <source>
        <dbReference type="EMBL" id="KAL1601380.1"/>
    </source>
</evidence>
<reference evidence="7 8" key="1">
    <citation type="submission" date="2024-02" db="EMBL/GenBank/DDBJ databases">
        <title>De novo assembly and annotation of 12 fungi associated with fruit tree decline syndrome in Ontario, Canada.</title>
        <authorList>
            <person name="Sulman M."/>
            <person name="Ellouze W."/>
            <person name="Ilyukhin E."/>
        </authorList>
    </citation>
    <scope>NUCLEOTIDE SEQUENCE [LARGE SCALE GENOMIC DNA]</scope>
    <source>
        <strain evidence="7 8">M42-189</strain>
    </source>
</reference>
<dbReference type="PRINTS" id="PR00465">
    <property type="entry name" value="EP450IV"/>
</dbReference>
<dbReference type="EMBL" id="JAKJXO020000008">
    <property type="protein sequence ID" value="KAL1601380.1"/>
    <property type="molecule type" value="Genomic_DNA"/>
</dbReference>
<dbReference type="InterPro" id="IPR017972">
    <property type="entry name" value="Cyt_P450_CS"/>
</dbReference>